<organism evidence="2 3">
    <name type="scientific">Sphaerospermopsis torques-reginae ITEP-024</name>
    <dbReference type="NCBI Taxonomy" id="984208"/>
    <lineage>
        <taxon>Bacteria</taxon>
        <taxon>Bacillati</taxon>
        <taxon>Cyanobacteriota</taxon>
        <taxon>Cyanophyceae</taxon>
        <taxon>Nostocales</taxon>
        <taxon>Aphanizomenonaceae</taxon>
        <taxon>Sphaerospermopsis</taxon>
        <taxon>Sphaerospermopsis torques-reginae</taxon>
    </lineage>
</organism>
<dbReference type="InterPro" id="IPR035093">
    <property type="entry name" value="RelE/ParE_toxin_dom_sf"/>
</dbReference>
<name>A0ABX8WYI8_9CYAN</name>
<reference evidence="2 3" key="1">
    <citation type="journal article" date="2022" name="J. Am. Chem. Soc.">
        <title>Biosynthesis of Guanitoxin Enables Global Environmental Detection in Freshwater Cyanobacteria.</title>
        <authorList>
            <person name="Lima S.T."/>
            <person name="Fallon T.R."/>
            <person name="Cordoza J.L."/>
            <person name="Chekan J.R."/>
            <person name="Delbaje E."/>
            <person name="Hopiavuori A.R."/>
            <person name="Alvarenga D.O."/>
            <person name="Wood S.M."/>
            <person name="Luhavaya H."/>
            <person name="Baumgartner J.T."/>
            <person name="Dorr F.A."/>
            <person name="Etchegaray A."/>
            <person name="Pinto E."/>
            <person name="McKinnie S.M.K."/>
            <person name="Fiore M.F."/>
            <person name="Moore B.S."/>
        </authorList>
    </citation>
    <scope>NUCLEOTIDE SEQUENCE [LARGE SCALE GENOMIC DNA]</scope>
    <source>
        <strain evidence="2 3">ITEP-024</strain>
    </source>
</reference>
<dbReference type="SUPFAM" id="SSF143011">
    <property type="entry name" value="RelE-like"/>
    <property type="match status" value="1"/>
</dbReference>
<dbReference type="EMBL" id="CP080598">
    <property type="protein sequence ID" value="QYX31443.1"/>
    <property type="molecule type" value="Genomic_DNA"/>
</dbReference>
<protein>
    <submittedName>
        <fullName evidence="2">Type II toxin-antitoxin system RelE/ParE family toxin</fullName>
    </submittedName>
</protein>
<evidence type="ECO:0000313" key="3">
    <source>
        <dbReference type="Proteomes" id="UP000826540"/>
    </source>
</evidence>
<evidence type="ECO:0000256" key="1">
    <source>
        <dbReference type="ARBA" id="ARBA00022649"/>
    </source>
</evidence>
<dbReference type="Gene3D" id="3.30.2310.20">
    <property type="entry name" value="RelE-like"/>
    <property type="match status" value="1"/>
</dbReference>
<proteinExistence type="predicted"/>
<keyword evidence="3" id="KW-1185">Reference proteome</keyword>
<dbReference type="InterPro" id="IPR052747">
    <property type="entry name" value="TA_system_RelE_toxin"/>
</dbReference>
<accession>A0ABX8WYI8</accession>
<dbReference type="Proteomes" id="UP000826540">
    <property type="component" value="Chromosome"/>
</dbReference>
<keyword evidence="1" id="KW-1277">Toxin-antitoxin system</keyword>
<dbReference type="Pfam" id="PF05016">
    <property type="entry name" value="ParE_toxin"/>
    <property type="match status" value="1"/>
</dbReference>
<gene>
    <name evidence="2" type="ORF">K2F26_21975</name>
</gene>
<dbReference type="RefSeq" id="WP_220609484.1">
    <property type="nucleotide sequence ID" value="NZ_CP080598.1"/>
</dbReference>
<dbReference type="PANTHER" id="PTHR38813">
    <property type="match status" value="1"/>
</dbReference>
<dbReference type="PANTHER" id="PTHR38813:SF1">
    <property type="entry name" value="TOXIN RELE1-RELATED"/>
    <property type="match status" value="1"/>
</dbReference>
<dbReference type="InterPro" id="IPR007712">
    <property type="entry name" value="RelE/ParE_toxin"/>
</dbReference>
<evidence type="ECO:0000313" key="2">
    <source>
        <dbReference type="EMBL" id="QYX31443.1"/>
    </source>
</evidence>
<sequence>MTYQVIIPKPVQKQLENLPPNINERILERILALVEDPLPSGVKKLKGFENEYRIRVGDYRVRYEIDDVNLTVIVLHCSHRKDVYRK</sequence>